<keyword evidence="3" id="KW-1185">Reference proteome</keyword>
<organism evidence="2 3">
    <name type="scientific">Streptococcus hyointestinalis</name>
    <dbReference type="NCBI Taxonomy" id="1337"/>
    <lineage>
        <taxon>Bacteria</taxon>
        <taxon>Bacillati</taxon>
        <taxon>Bacillota</taxon>
        <taxon>Bacilli</taxon>
        <taxon>Lactobacillales</taxon>
        <taxon>Streptococcaceae</taxon>
        <taxon>Streptococcus</taxon>
    </lineage>
</organism>
<feature type="transmembrane region" description="Helical" evidence="1">
    <location>
        <begin position="55"/>
        <end position="71"/>
    </location>
</feature>
<keyword evidence="1" id="KW-0812">Transmembrane</keyword>
<dbReference type="PANTHER" id="PTHR38446">
    <property type="entry name" value="BLL0914 PROTEIN"/>
    <property type="match status" value="1"/>
</dbReference>
<dbReference type="Proteomes" id="UP000254924">
    <property type="component" value="Unassembled WGS sequence"/>
</dbReference>
<dbReference type="GeneID" id="78357698"/>
<feature type="transmembrane region" description="Helical" evidence="1">
    <location>
        <begin position="78"/>
        <end position="95"/>
    </location>
</feature>
<dbReference type="AlphaFoldDB" id="A0A380KGQ2"/>
<evidence type="ECO:0000313" key="2">
    <source>
        <dbReference type="EMBL" id="SUN63467.1"/>
    </source>
</evidence>
<keyword evidence="1" id="KW-1133">Transmembrane helix</keyword>
<accession>A0A380KGQ2</accession>
<dbReference type="EMBL" id="UHFN01000007">
    <property type="protein sequence ID" value="SUN63467.1"/>
    <property type="molecule type" value="Genomic_DNA"/>
</dbReference>
<dbReference type="OrthoDB" id="9803832at2"/>
<evidence type="ECO:0000313" key="3">
    <source>
        <dbReference type="Proteomes" id="UP000254924"/>
    </source>
</evidence>
<protein>
    <submittedName>
        <fullName evidence="2">Membrane protein</fullName>
    </submittedName>
</protein>
<dbReference type="RefSeq" id="WP_115271038.1">
    <property type="nucleotide sequence ID" value="NZ_JBNPNB010000115.1"/>
</dbReference>
<dbReference type="Pfam" id="PF06993">
    <property type="entry name" value="DUF1304"/>
    <property type="match status" value="1"/>
</dbReference>
<gene>
    <name evidence="2" type="ORF">NCTC12224_02463</name>
</gene>
<name>A0A380KGQ2_9STRE</name>
<reference evidence="2 3" key="1">
    <citation type="submission" date="2018-06" db="EMBL/GenBank/DDBJ databases">
        <authorList>
            <consortium name="Pathogen Informatics"/>
            <person name="Doyle S."/>
        </authorList>
    </citation>
    <scope>NUCLEOTIDE SEQUENCE [LARGE SCALE GENOMIC DNA]</scope>
    <source>
        <strain evidence="2 3">NCTC12224</strain>
    </source>
</reference>
<sequence length="118" mass="12922">MSLITVVLATLVALEHFYIMYLETFATQSEATSRVFSTDKEELSRPSVDNLFKNQGVYNGLIGVFLLYGLFGAHSVELVTVFLIYVVAVAAYGAITVDKKIILKQAGLAILALLSLLF</sequence>
<dbReference type="InterPro" id="IPR009732">
    <property type="entry name" value="DUF1304"/>
</dbReference>
<dbReference type="PANTHER" id="PTHR38446:SF1">
    <property type="entry name" value="BLL0914 PROTEIN"/>
    <property type="match status" value="1"/>
</dbReference>
<proteinExistence type="predicted"/>
<evidence type="ECO:0000256" key="1">
    <source>
        <dbReference type="SAM" id="Phobius"/>
    </source>
</evidence>
<keyword evidence="1" id="KW-0472">Membrane</keyword>